<dbReference type="InterPro" id="IPR032821">
    <property type="entry name" value="PKS_assoc"/>
</dbReference>
<dbReference type="Pfam" id="PF16197">
    <property type="entry name" value="KAsynt_C_assoc"/>
    <property type="match status" value="1"/>
</dbReference>
<dbReference type="AlphaFoldDB" id="A0A7W2IVN9"/>
<dbReference type="InterPro" id="IPR052568">
    <property type="entry name" value="PKS-FAS_Synthase"/>
</dbReference>
<dbReference type="PANTHER" id="PTHR43074:SF1">
    <property type="entry name" value="BETA-KETOACYL SYNTHASE FAMILY PROTEIN-RELATED"/>
    <property type="match status" value="1"/>
</dbReference>
<dbReference type="InterPro" id="IPR016039">
    <property type="entry name" value="Thiolase-like"/>
</dbReference>
<evidence type="ECO:0000313" key="2">
    <source>
        <dbReference type="EMBL" id="MBA5764826.1"/>
    </source>
</evidence>
<name>A0A7W2IVN9_9VIBR</name>
<dbReference type="GO" id="GO:0016746">
    <property type="term" value="F:acyltransferase activity"/>
    <property type="evidence" value="ECO:0007669"/>
    <property type="project" value="InterPro"/>
</dbReference>
<dbReference type="PANTHER" id="PTHR43074">
    <property type="entry name" value="OMEGA-3 POLYUNSATURATED FATTY ACID SYNTHASE PFAB-RELATED"/>
    <property type="match status" value="1"/>
</dbReference>
<feature type="domain" description="Polyketide synthase C-terminal extension" evidence="1">
    <location>
        <begin position="3"/>
        <end position="63"/>
    </location>
</feature>
<sequence>PRRAGVNAFGFGGINAHTVLEEYRGGAEPAPNLTRSSELLVAGAPDASGLSARLEALKTALSGDMPPAEVARVENAAPCPGPWRAAIVARDAG</sequence>
<dbReference type="EMBL" id="JACFYF010000219">
    <property type="protein sequence ID" value="MBA5764826.1"/>
    <property type="molecule type" value="Genomic_DNA"/>
</dbReference>
<feature type="non-terminal residue" evidence="2">
    <location>
        <position position="1"/>
    </location>
</feature>
<organism evidence="2 3">
    <name type="scientific">Vibrio marinisediminis</name>
    <dbReference type="NCBI Taxonomy" id="2758441"/>
    <lineage>
        <taxon>Bacteria</taxon>
        <taxon>Pseudomonadati</taxon>
        <taxon>Pseudomonadota</taxon>
        <taxon>Gammaproteobacteria</taxon>
        <taxon>Vibrionales</taxon>
        <taxon>Vibrionaceae</taxon>
        <taxon>Vibrio</taxon>
    </lineage>
</organism>
<dbReference type="Proteomes" id="UP000571701">
    <property type="component" value="Unassembled WGS sequence"/>
</dbReference>
<dbReference type="Gene3D" id="3.40.47.10">
    <property type="match status" value="1"/>
</dbReference>
<proteinExistence type="predicted"/>
<evidence type="ECO:0000259" key="1">
    <source>
        <dbReference type="Pfam" id="PF16197"/>
    </source>
</evidence>
<accession>A0A7W2IVN9</accession>
<comment type="caution">
    <text evidence="2">The sequence shown here is derived from an EMBL/GenBank/DDBJ whole genome shotgun (WGS) entry which is preliminary data.</text>
</comment>
<protein>
    <recommendedName>
        <fullName evidence="1">Polyketide synthase C-terminal extension domain-containing protein</fullName>
    </recommendedName>
</protein>
<feature type="non-terminal residue" evidence="2">
    <location>
        <position position="93"/>
    </location>
</feature>
<dbReference type="SUPFAM" id="SSF53901">
    <property type="entry name" value="Thiolase-like"/>
    <property type="match status" value="1"/>
</dbReference>
<evidence type="ECO:0000313" key="3">
    <source>
        <dbReference type="Proteomes" id="UP000571701"/>
    </source>
</evidence>
<reference evidence="2 3" key="1">
    <citation type="submission" date="2020-07" db="EMBL/GenBank/DDBJ databases">
        <title>Vibrio marinisediminis sp. nov., isolated from marine sediment.</title>
        <authorList>
            <person name="Ji X."/>
        </authorList>
    </citation>
    <scope>NUCLEOTIDE SEQUENCE [LARGE SCALE GENOMIC DNA]</scope>
    <source>
        <strain evidence="2 3">404</strain>
    </source>
</reference>
<gene>
    <name evidence="2" type="ORF">H2O73_20980</name>
</gene>
<keyword evidence="3" id="KW-1185">Reference proteome</keyword>